<keyword evidence="6 11" id="KW-0732">Signal</keyword>
<feature type="compositionally biased region" description="Basic and acidic residues" evidence="10">
    <location>
        <begin position="203"/>
        <end position="213"/>
    </location>
</feature>
<dbReference type="SMART" id="SM00280">
    <property type="entry name" value="KAZAL"/>
    <property type="match status" value="1"/>
</dbReference>
<evidence type="ECO:0000256" key="6">
    <source>
        <dbReference type="ARBA" id="ARBA00022729"/>
    </source>
</evidence>
<dbReference type="PROSITE" id="PS00613">
    <property type="entry name" value="OSTEONECTIN_2"/>
    <property type="match status" value="1"/>
</dbReference>
<feature type="domain" description="Kazal-like" evidence="12">
    <location>
        <begin position="537"/>
        <end position="594"/>
    </location>
</feature>
<protein>
    <recommendedName>
        <fullName evidence="12">Kazal-like domain-containing protein</fullName>
    </recommendedName>
</protein>
<keyword evidence="14" id="KW-1185">Reference proteome</keyword>
<feature type="compositionally biased region" description="Basic and acidic residues" evidence="10">
    <location>
        <begin position="233"/>
        <end position="242"/>
    </location>
</feature>
<dbReference type="SUPFAM" id="SSF57196">
    <property type="entry name" value="EGF/Laminin"/>
    <property type="match status" value="1"/>
</dbReference>
<dbReference type="Gene3D" id="3.30.60.30">
    <property type="match status" value="1"/>
</dbReference>
<dbReference type="SUPFAM" id="SSF47473">
    <property type="entry name" value="EF-hand"/>
    <property type="match status" value="1"/>
</dbReference>
<feature type="compositionally biased region" description="Acidic residues" evidence="10">
    <location>
        <begin position="182"/>
        <end position="202"/>
    </location>
</feature>
<feature type="compositionally biased region" description="Basic and acidic residues" evidence="10">
    <location>
        <begin position="341"/>
        <end position="375"/>
    </location>
</feature>
<dbReference type="Pfam" id="PF09289">
    <property type="entry name" value="FOLN"/>
    <property type="match status" value="1"/>
</dbReference>
<comment type="similarity">
    <text evidence="2">Belongs to the SPARC family.</text>
</comment>
<evidence type="ECO:0000256" key="4">
    <source>
        <dbReference type="ARBA" id="ARBA00022530"/>
    </source>
</evidence>
<dbReference type="GO" id="GO:0046872">
    <property type="term" value="F:metal ion binding"/>
    <property type="evidence" value="ECO:0007669"/>
    <property type="project" value="UniProtKB-KW"/>
</dbReference>
<evidence type="ECO:0000256" key="5">
    <source>
        <dbReference type="ARBA" id="ARBA00022723"/>
    </source>
</evidence>
<dbReference type="InterPro" id="IPR003645">
    <property type="entry name" value="Fol_N"/>
</dbReference>
<reference evidence="13 14" key="1">
    <citation type="submission" date="2024-06" db="EMBL/GenBank/DDBJ databases">
        <authorList>
            <person name="Pan Q."/>
            <person name="Wen M."/>
            <person name="Jouanno E."/>
            <person name="Zahm M."/>
            <person name="Klopp C."/>
            <person name="Cabau C."/>
            <person name="Louis A."/>
            <person name="Berthelot C."/>
            <person name="Parey E."/>
            <person name="Roest Crollius H."/>
            <person name="Montfort J."/>
            <person name="Robinson-Rechavi M."/>
            <person name="Bouchez O."/>
            <person name="Lampietro C."/>
            <person name="Lopez Roques C."/>
            <person name="Donnadieu C."/>
            <person name="Postlethwait J."/>
            <person name="Bobe J."/>
            <person name="Verreycken H."/>
            <person name="Guiguen Y."/>
        </authorList>
    </citation>
    <scope>NUCLEOTIDE SEQUENCE [LARGE SCALE GENOMIC DNA]</scope>
    <source>
        <strain evidence="13">Up_M1</strain>
        <tissue evidence="13">Testis</tissue>
    </source>
</reference>
<dbReference type="PROSITE" id="PS00018">
    <property type="entry name" value="EF_HAND_1"/>
    <property type="match status" value="1"/>
</dbReference>
<dbReference type="Gene3D" id="1.10.238.10">
    <property type="entry name" value="EF-hand"/>
    <property type="match status" value="1"/>
</dbReference>
<dbReference type="PROSITE" id="PS51465">
    <property type="entry name" value="KAZAL_2"/>
    <property type="match status" value="1"/>
</dbReference>
<evidence type="ECO:0000256" key="3">
    <source>
        <dbReference type="ARBA" id="ARBA00022525"/>
    </source>
</evidence>
<dbReference type="AlphaFoldDB" id="A0ABD0XQ56"/>
<feature type="compositionally biased region" description="Acidic residues" evidence="10">
    <location>
        <begin position="214"/>
        <end position="232"/>
    </location>
</feature>
<feature type="compositionally biased region" description="Polar residues" evidence="10">
    <location>
        <begin position="321"/>
        <end position="332"/>
    </location>
</feature>
<feature type="chain" id="PRO_5044849232" description="Kazal-like domain-containing protein" evidence="11">
    <location>
        <begin position="17"/>
        <end position="747"/>
    </location>
</feature>
<proteinExistence type="inferred from homology"/>
<dbReference type="Proteomes" id="UP001557470">
    <property type="component" value="Unassembled WGS sequence"/>
</dbReference>
<dbReference type="Pfam" id="PF10591">
    <property type="entry name" value="SPARC_Ca_bdg"/>
    <property type="match status" value="1"/>
</dbReference>
<feature type="compositionally biased region" description="Basic residues" evidence="10">
    <location>
        <begin position="414"/>
        <end position="431"/>
    </location>
</feature>
<evidence type="ECO:0000256" key="9">
    <source>
        <dbReference type="ARBA" id="ARBA00023180"/>
    </source>
</evidence>
<evidence type="ECO:0000256" key="2">
    <source>
        <dbReference type="ARBA" id="ARBA00006404"/>
    </source>
</evidence>
<feature type="compositionally biased region" description="Basic and acidic residues" evidence="10">
    <location>
        <begin position="301"/>
        <end position="319"/>
    </location>
</feature>
<keyword evidence="5" id="KW-0479">Metal-binding</keyword>
<dbReference type="PANTHER" id="PTHR13866:SF25">
    <property type="entry name" value="SPARC-LIKE 1"/>
    <property type="match status" value="1"/>
</dbReference>
<gene>
    <name evidence="13" type="ORF">UPYG_G00041350</name>
</gene>
<comment type="caution">
    <text evidence="13">The sequence shown here is derived from an EMBL/GenBank/DDBJ whole genome shotgun (WGS) entry which is preliminary data.</text>
</comment>
<name>A0ABD0XQ56_UMBPY</name>
<evidence type="ECO:0000259" key="12">
    <source>
        <dbReference type="PROSITE" id="PS51465"/>
    </source>
</evidence>
<dbReference type="InterPro" id="IPR019577">
    <property type="entry name" value="SPARC/Testican_Ca-bd-dom"/>
</dbReference>
<dbReference type="InterPro" id="IPR015369">
    <property type="entry name" value="Follistatin/Osteonectin_EGF"/>
</dbReference>
<comment type="subcellular location">
    <subcellularLocation>
        <location evidence="1">Secreted</location>
        <location evidence="1">Extracellular space</location>
        <location evidence="1">Extracellular matrix</location>
    </subcellularLocation>
</comment>
<evidence type="ECO:0000313" key="14">
    <source>
        <dbReference type="Proteomes" id="UP001557470"/>
    </source>
</evidence>
<dbReference type="SUPFAM" id="SSF100895">
    <property type="entry name" value="Kazal-type serine protease inhibitors"/>
    <property type="match status" value="1"/>
</dbReference>
<feature type="compositionally biased region" description="Basic and acidic residues" evidence="10">
    <location>
        <begin position="402"/>
        <end position="412"/>
    </location>
</feature>
<keyword evidence="7" id="KW-0106">Calcium</keyword>
<dbReference type="PROSITE" id="PS00612">
    <property type="entry name" value="OSTEONECTIN_1"/>
    <property type="match status" value="1"/>
</dbReference>
<evidence type="ECO:0000313" key="13">
    <source>
        <dbReference type="EMBL" id="KAL1023483.1"/>
    </source>
</evidence>
<evidence type="ECO:0000256" key="1">
    <source>
        <dbReference type="ARBA" id="ARBA00004498"/>
    </source>
</evidence>
<evidence type="ECO:0000256" key="11">
    <source>
        <dbReference type="SAM" id="SignalP"/>
    </source>
</evidence>
<dbReference type="InterPro" id="IPR018247">
    <property type="entry name" value="EF_Hand_1_Ca_BS"/>
</dbReference>
<dbReference type="InterPro" id="IPR036058">
    <property type="entry name" value="Kazal_dom_sf"/>
</dbReference>
<sequence>MKTCLLILSLLASAYAVSVKSKPHGKHQVLPKSSHTVKEKDIAVEEAETTPTFITVEASSQEQDEDMNYEDDANVYPYKKKGAFEVLDGEEGSLPILLSDEALVDIVQKESEEEEVQKEEEEEEKIESEETQSKEAEMKGEVEDVEVDSDEEDEEVLEEEEEEVEEEMTESEETLSKSKEEVGEDEEVDGVSEKVEVEEDKEMVDVKNVKAEKEEEMEVMEDEEESAEEVEEQREKSVEPVVREGAVNEEAVVEEMDSSTASEIPVDLDYASDIDLTKPLETGLKEGQSLAKDVQILLKEEDEAKVKDQEEKASEKDEITIATNDYEPQQDMQEAEATESQEVHDQDKLLKENKDEEKSSKDDSQEKVMDQKDTNAESDLLEIKNSVAVDVTHLLVESEGGSEEKNRNESANHTKGKARKQRKNHRVRKHPPPRDEARPGEGVSDHQGHVGEKEPQYHTTDNVVYKPTRRRAGKWATQVGMNPVQIRASMDLYPSARPLTVANLYQPEPSTANPCDNFHCKRGKTCTLNEEKKPVCVCQEPSACPLSGNDFDHVCGTDNVTYDTSCQLFATKCKLEGTKRGHRFHLDYSGPCKFIAPCMNAELIQFPLRMRDWLKNVLLQLFEHDSMSPGFLTPKQRIRVKKIHESERRLHAGDHTLELLAQDFEKNYNMYIYPVHWQFAQMDQHPSDRFLSHSEMAPLRVPLVPMEHCTSRFFQECDADKDKMVSFREWAHCFGIKEEDMDVNLLF</sequence>
<evidence type="ECO:0000256" key="7">
    <source>
        <dbReference type="ARBA" id="ARBA00022837"/>
    </source>
</evidence>
<keyword evidence="3" id="KW-0964">Secreted</keyword>
<feature type="signal peptide" evidence="11">
    <location>
        <begin position="1"/>
        <end position="16"/>
    </location>
</feature>
<keyword evidence="4" id="KW-0272">Extracellular matrix</keyword>
<feature type="compositionally biased region" description="Basic and acidic residues" evidence="10">
    <location>
        <begin position="432"/>
        <end position="456"/>
    </location>
</feature>
<evidence type="ECO:0000256" key="10">
    <source>
        <dbReference type="SAM" id="MobiDB-lite"/>
    </source>
</evidence>
<feature type="compositionally biased region" description="Acidic residues" evidence="10">
    <location>
        <begin position="143"/>
        <end position="173"/>
    </location>
</feature>
<keyword evidence="8" id="KW-1015">Disulfide bond</keyword>
<dbReference type="InterPro" id="IPR001999">
    <property type="entry name" value="Osteonectin_CS"/>
</dbReference>
<evidence type="ECO:0000256" key="8">
    <source>
        <dbReference type="ARBA" id="ARBA00023157"/>
    </source>
</evidence>
<dbReference type="FunFam" id="3.30.60.30:FF:000004">
    <property type="entry name" value="SPARC isoform 1"/>
    <property type="match status" value="1"/>
</dbReference>
<dbReference type="InterPro" id="IPR002350">
    <property type="entry name" value="Kazal_dom"/>
</dbReference>
<keyword evidence="9" id="KW-0325">Glycoprotein</keyword>
<organism evidence="13 14">
    <name type="scientific">Umbra pygmaea</name>
    <name type="common">Eastern mudminnow</name>
    <dbReference type="NCBI Taxonomy" id="75934"/>
    <lineage>
        <taxon>Eukaryota</taxon>
        <taxon>Metazoa</taxon>
        <taxon>Chordata</taxon>
        <taxon>Craniata</taxon>
        <taxon>Vertebrata</taxon>
        <taxon>Euteleostomi</taxon>
        <taxon>Actinopterygii</taxon>
        <taxon>Neopterygii</taxon>
        <taxon>Teleostei</taxon>
        <taxon>Protacanthopterygii</taxon>
        <taxon>Esociformes</taxon>
        <taxon>Umbridae</taxon>
        <taxon>Umbra</taxon>
    </lineage>
</organism>
<dbReference type="EMBL" id="JAGEUA010000001">
    <property type="protein sequence ID" value="KAL1023483.1"/>
    <property type="molecule type" value="Genomic_DNA"/>
</dbReference>
<accession>A0ABD0XQ56</accession>
<feature type="compositionally biased region" description="Basic and acidic residues" evidence="10">
    <location>
        <begin position="131"/>
        <end position="142"/>
    </location>
</feature>
<dbReference type="SMART" id="SM00274">
    <property type="entry name" value="FOLN"/>
    <property type="match status" value="1"/>
</dbReference>
<feature type="region of interest" description="Disordered" evidence="10">
    <location>
        <begin position="301"/>
        <end position="458"/>
    </location>
</feature>
<dbReference type="InterPro" id="IPR011992">
    <property type="entry name" value="EF-hand-dom_pair"/>
</dbReference>
<dbReference type="Pfam" id="PF07648">
    <property type="entry name" value="Kazal_2"/>
    <property type="match status" value="1"/>
</dbReference>
<feature type="compositionally biased region" description="Acidic residues" evidence="10">
    <location>
        <begin position="111"/>
        <end position="130"/>
    </location>
</feature>
<dbReference type="PANTHER" id="PTHR13866">
    <property type="entry name" value="SPARC OSTEONECTIN"/>
    <property type="match status" value="1"/>
</dbReference>
<feature type="region of interest" description="Disordered" evidence="10">
    <location>
        <begin position="108"/>
        <end position="242"/>
    </location>
</feature>
<dbReference type="FunFam" id="1.10.238.10:FF:000068">
    <property type="entry name" value="SPARC isoform 1"/>
    <property type="match status" value="1"/>
</dbReference>